<dbReference type="EMBL" id="HG994369">
    <property type="protein sequence ID" value="CAF1938967.1"/>
    <property type="molecule type" value="Genomic_DNA"/>
</dbReference>
<evidence type="ECO:0000313" key="2">
    <source>
        <dbReference type="EMBL" id="CDY41939.1"/>
    </source>
</evidence>
<dbReference type="Gramene" id="CDY41939">
    <property type="protein sequence ID" value="CDY41939"/>
    <property type="gene ID" value="GSBRNA2T00073924001"/>
</dbReference>
<name>A0A078HX33_BRANA</name>
<dbReference type="Proteomes" id="UP001295469">
    <property type="component" value="Chromosome C05"/>
</dbReference>
<accession>A0A078HX33</accession>
<proteinExistence type="predicted"/>
<dbReference type="EMBL" id="LK032510">
    <property type="protein sequence ID" value="CDY41939.1"/>
    <property type="molecule type" value="Genomic_DNA"/>
</dbReference>
<protein>
    <submittedName>
        <fullName evidence="1">(rape) hypothetical protein</fullName>
    </submittedName>
    <submittedName>
        <fullName evidence="2">BnaC05g46650D protein</fullName>
    </submittedName>
</protein>
<evidence type="ECO:0000313" key="3">
    <source>
        <dbReference type="Proteomes" id="UP000028999"/>
    </source>
</evidence>
<reference evidence="2" key="2">
    <citation type="submission" date="2014-06" db="EMBL/GenBank/DDBJ databases">
        <authorList>
            <person name="Genoscope - CEA"/>
        </authorList>
    </citation>
    <scope>NUCLEOTIDE SEQUENCE</scope>
</reference>
<dbReference type="AlphaFoldDB" id="A0A078HX33"/>
<reference evidence="2 3" key="1">
    <citation type="journal article" date="2014" name="Science">
        <title>Plant genetics. Early allopolyploid evolution in the post-Neolithic Brassica napus oilseed genome.</title>
        <authorList>
            <person name="Chalhoub B."/>
            <person name="Denoeud F."/>
            <person name="Liu S."/>
            <person name="Parkin I.A."/>
            <person name="Tang H."/>
            <person name="Wang X."/>
            <person name="Chiquet J."/>
            <person name="Belcram H."/>
            <person name="Tong C."/>
            <person name="Samans B."/>
            <person name="Correa M."/>
            <person name="Da Silva C."/>
            <person name="Just J."/>
            <person name="Falentin C."/>
            <person name="Koh C.S."/>
            <person name="Le Clainche I."/>
            <person name="Bernard M."/>
            <person name="Bento P."/>
            <person name="Noel B."/>
            <person name="Labadie K."/>
            <person name="Alberti A."/>
            <person name="Charles M."/>
            <person name="Arnaud D."/>
            <person name="Guo H."/>
            <person name="Daviaud C."/>
            <person name="Alamery S."/>
            <person name="Jabbari K."/>
            <person name="Zhao M."/>
            <person name="Edger P.P."/>
            <person name="Chelaifa H."/>
            <person name="Tack D."/>
            <person name="Lassalle G."/>
            <person name="Mestiri I."/>
            <person name="Schnel N."/>
            <person name="Le Paslier M.C."/>
            <person name="Fan G."/>
            <person name="Renault V."/>
            <person name="Bayer P.E."/>
            <person name="Golicz A.A."/>
            <person name="Manoli S."/>
            <person name="Lee T.H."/>
            <person name="Thi V.H."/>
            <person name="Chalabi S."/>
            <person name="Hu Q."/>
            <person name="Fan C."/>
            <person name="Tollenaere R."/>
            <person name="Lu Y."/>
            <person name="Battail C."/>
            <person name="Shen J."/>
            <person name="Sidebottom C.H."/>
            <person name="Wang X."/>
            <person name="Canaguier A."/>
            <person name="Chauveau A."/>
            <person name="Berard A."/>
            <person name="Deniot G."/>
            <person name="Guan M."/>
            <person name="Liu Z."/>
            <person name="Sun F."/>
            <person name="Lim Y.P."/>
            <person name="Lyons E."/>
            <person name="Town C.D."/>
            <person name="Bancroft I."/>
            <person name="Wang X."/>
            <person name="Meng J."/>
            <person name="Ma J."/>
            <person name="Pires J.C."/>
            <person name="King G.J."/>
            <person name="Brunel D."/>
            <person name="Delourme R."/>
            <person name="Renard M."/>
            <person name="Aury J.M."/>
            <person name="Adams K.L."/>
            <person name="Batley J."/>
            <person name="Snowdon R.J."/>
            <person name="Tost J."/>
            <person name="Edwards D."/>
            <person name="Zhou Y."/>
            <person name="Hua W."/>
            <person name="Sharpe A.G."/>
            <person name="Paterson A.H."/>
            <person name="Guan C."/>
            <person name="Wincker P."/>
        </authorList>
    </citation>
    <scope>NUCLEOTIDE SEQUENCE [LARGE SCALE GENOMIC DNA]</scope>
    <source>
        <strain evidence="3">cv. Darmor-bzh</strain>
    </source>
</reference>
<keyword evidence="3" id="KW-1185">Reference proteome</keyword>
<dbReference type="PaxDb" id="3708-A0A078HX33"/>
<sequence length="58" mass="6521">MDLRQMSMLSWVRAGSAGDTKGDTTRINQIQNTKTKPFYFGCLETNIKSSKISSICFL</sequence>
<reference evidence="1" key="3">
    <citation type="submission" date="2021-01" db="EMBL/GenBank/DDBJ databases">
        <authorList>
            <consortium name="Genoscope - CEA"/>
            <person name="William W."/>
        </authorList>
    </citation>
    <scope>NUCLEOTIDE SEQUENCE</scope>
</reference>
<dbReference type="Proteomes" id="UP000028999">
    <property type="component" value="Unassembled WGS sequence"/>
</dbReference>
<gene>
    <name evidence="2" type="primary">BnaC05g46650D</name>
    <name evidence="1" type="ORF">DARMORV10_C05P62080.1</name>
    <name evidence="2" type="ORF">GSBRNA2T00073924001</name>
</gene>
<evidence type="ECO:0000313" key="1">
    <source>
        <dbReference type="EMBL" id="CAF1938967.1"/>
    </source>
</evidence>
<organism evidence="2 3">
    <name type="scientific">Brassica napus</name>
    <name type="common">Rape</name>
    <dbReference type="NCBI Taxonomy" id="3708"/>
    <lineage>
        <taxon>Eukaryota</taxon>
        <taxon>Viridiplantae</taxon>
        <taxon>Streptophyta</taxon>
        <taxon>Embryophyta</taxon>
        <taxon>Tracheophyta</taxon>
        <taxon>Spermatophyta</taxon>
        <taxon>Magnoliopsida</taxon>
        <taxon>eudicotyledons</taxon>
        <taxon>Gunneridae</taxon>
        <taxon>Pentapetalae</taxon>
        <taxon>rosids</taxon>
        <taxon>malvids</taxon>
        <taxon>Brassicales</taxon>
        <taxon>Brassicaceae</taxon>
        <taxon>Brassiceae</taxon>
        <taxon>Brassica</taxon>
    </lineage>
</organism>